<dbReference type="InterPro" id="IPR023214">
    <property type="entry name" value="HAD_sf"/>
</dbReference>
<feature type="compositionally biased region" description="Low complexity" evidence="2">
    <location>
        <begin position="34"/>
        <end position="48"/>
    </location>
</feature>
<feature type="signal peptide" evidence="3">
    <location>
        <begin position="1"/>
        <end position="33"/>
    </location>
</feature>
<dbReference type="PANTHER" id="PTHR31284">
    <property type="entry name" value="ACID PHOSPHATASE-LIKE PROTEIN"/>
    <property type="match status" value="1"/>
</dbReference>
<evidence type="ECO:0000256" key="3">
    <source>
        <dbReference type="SAM" id="SignalP"/>
    </source>
</evidence>
<dbReference type="InterPro" id="IPR036412">
    <property type="entry name" value="HAD-like_sf"/>
</dbReference>
<dbReference type="Pfam" id="PF03767">
    <property type="entry name" value="Acid_phosphat_B"/>
    <property type="match status" value="2"/>
</dbReference>
<dbReference type="InterPro" id="IPR005519">
    <property type="entry name" value="Acid_phosphat_B-like"/>
</dbReference>
<sequence>MPLSSTARRSAAVAAVTAAALAGALLSGTSANATTTAHTTTASSSASSRADRHLTPRTHFTMAPDGSSGKTEGGEGIPNIDSVKKTIATYYGDPGTGIADKTDSPYIREMHSIIEKQTRSLQKTYDRAVRHGEKPAIVFDADDTTLETYDMEVADMHFVFDPAEQDVWVQDQRFPATPSMVGFVAAAQEVGFTVFGLTGRNDDQKAASLANLAKVGYSGFTDDRFFTKWTGKGASQQPSYVTCATAKCTTVEYKALTRKHIEQDLGYDITLNVGDQWSDLQGGFADDTLKLPNPTYYLPSADLPGVREPELAPRTSFRMAADGSSGRTQGGERIPNIDSVKATIATYYGDPGTGIADKTDSPYIREMRSIVARQIPTVAAACTAADRRHRNPAIVLDADDTTLWTYDMEVADMHFVFDPTEQDEWVQDERFPATPAMTNLVSVAERSGCTVIGLTGRNEAQQTATIENLHRVGFPQFAAEQDGNRTYFTKWTGTGTSQQPSYVHCVTAKCTTIEYKSQTRAYIESRAGGGYDVVANVGDQYSDLIGGSADRSVKLPNPTYYLP</sequence>
<dbReference type="Proteomes" id="UP001318300">
    <property type="component" value="Unassembled WGS sequence"/>
</dbReference>
<dbReference type="Gene3D" id="3.40.50.1000">
    <property type="entry name" value="HAD superfamily/HAD-like"/>
    <property type="match status" value="2"/>
</dbReference>
<feature type="region of interest" description="Disordered" evidence="2">
    <location>
        <begin position="34"/>
        <end position="79"/>
    </location>
</feature>
<reference evidence="4 5" key="1">
    <citation type="submission" date="2020-03" db="EMBL/GenBank/DDBJ databases">
        <title>Above-ground endophytic microbial communities from plants in different locations in the United States.</title>
        <authorList>
            <person name="Frank C."/>
        </authorList>
    </citation>
    <scope>NUCLEOTIDE SEQUENCE [LARGE SCALE GENOMIC DNA]</scope>
    <source>
        <strain evidence="4 5">WW7</strain>
    </source>
</reference>
<comment type="caution">
    <text evidence="4">The sequence shown here is derived from an EMBL/GenBank/DDBJ whole genome shotgun (WGS) entry which is preliminary data.</text>
</comment>
<keyword evidence="1 3" id="KW-0732">Signal</keyword>
<evidence type="ECO:0000256" key="1">
    <source>
        <dbReference type="ARBA" id="ARBA00022729"/>
    </source>
</evidence>
<keyword evidence="5" id="KW-1185">Reference proteome</keyword>
<dbReference type="SUPFAM" id="SSF56784">
    <property type="entry name" value="HAD-like"/>
    <property type="match status" value="2"/>
</dbReference>
<gene>
    <name evidence="4" type="ORF">E9228_001772</name>
</gene>
<organism evidence="4 5">
    <name type="scientific">Curtobacterium salicis</name>
    <dbReference type="NCBI Taxonomy" id="1779862"/>
    <lineage>
        <taxon>Bacteria</taxon>
        <taxon>Bacillati</taxon>
        <taxon>Actinomycetota</taxon>
        <taxon>Actinomycetes</taxon>
        <taxon>Micrococcales</taxon>
        <taxon>Microbacteriaceae</taxon>
        <taxon>Curtobacterium</taxon>
    </lineage>
</organism>
<dbReference type="EMBL" id="JAAOYO010000003">
    <property type="protein sequence ID" value="NII41125.1"/>
    <property type="molecule type" value="Genomic_DNA"/>
</dbReference>
<evidence type="ECO:0000256" key="2">
    <source>
        <dbReference type="SAM" id="MobiDB-lite"/>
    </source>
</evidence>
<name>A0ABX0T6L5_9MICO</name>
<evidence type="ECO:0000313" key="4">
    <source>
        <dbReference type="EMBL" id="NII41125.1"/>
    </source>
</evidence>
<evidence type="ECO:0000313" key="5">
    <source>
        <dbReference type="Proteomes" id="UP001318300"/>
    </source>
</evidence>
<feature type="chain" id="PRO_5045460786" evidence="3">
    <location>
        <begin position="34"/>
        <end position="563"/>
    </location>
</feature>
<accession>A0ABX0T6L5</accession>
<dbReference type="RefSeq" id="WP_166780229.1">
    <property type="nucleotide sequence ID" value="NZ_JAAOYO010000003.1"/>
</dbReference>
<proteinExistence type="predicted"/>
<dbReference type="PANTHER" id="PTHR31284:SF10">
    <property type="entry name" value="ACID PHOSPHATASE-LIKE PROTEIN"/>
    <property type="match status" value="1"/>
</dbReference>
<protein>
    <submittedName>
        <fullName evidence="4">Secreted acid phosphatase</fullName>
    </submittedName>
</protein>